<dbReference type="Pfam" id="PF20247">
    <property type="entry name" value="DUF6602"/>
    <property type="match status" value="1"/>
</dbReference>
<accession>A0A2W4V0I5</accession>
<dbReference type="InterPro" id="IPR046537">
    <property type="entry name" value="DUF6602"/>
</dbReference>
<reference evidence="2 3" key="2">
    <citation type="submission" date="2018-06" db="EMBL/GenBank/DDBJ databases">
        <title>Metagenomic assembly of (sub)arctic Cyanobacteria and their associated microbiome from non-axenic cultures.</title>
        <authorList>
            <person name="Baurain D."/>
        </authorList>
    </citation>
    <scope>NUCLEOTIDE SEQUENCE [LARGE SCALE GENOMIC DNA]</scope>
    <source>
        <strain evidence="2">ULC129bin1</strain>
    </source>
</reference>
<evidence type="ECO:0000259" key="1">
    <source>
        <dbReference type="Pfam" id="PF20247"/>
    </source>
</evidence>
<comment type="caution">
    <text evidence="2">The sequence shown here is derived from an EMBL/GenBank/DDBJ whole genome shotgun (WGS) entry which is preliminary data.</text>
</comment>
<evidence type="ECO:0000313" key="3">
    <source>
        <dbReference type="Proteomes" id="UP000249354"/>
    </source>
</evidence>
<proteinExistence type="predicted"/>
<dbReference type="Proteomes" id="UP000249354">
    <property type="component" value="Unassembled WGS sequence"/>
</dbReference>
<dbReference type="AlphaFoldDB" id="A0A2W4V0I5"/>
<gene>
    <name evidence="2" type="ORF">DCF25_02270</name>
</gene>
<name>A0A2W4V0I5_9CYAN</name>
<dbReference type="CDD" id="cd21411">
    <property type="entry name" value="NucC"/>
    <property type="match status" value="1"/>
</dbReference>
<evidence type="ECO:0000313" key="2">
    <source>
        <dbReference type="EMBL" id="PZO22609.1"/>
    </source>
</evidence>
<organism evidence="2 3">
    <name type="scientific">Leptolyngbya foveolarum</name>
    <dbReference type="NCBI Taxonomy" id="47253"/>
    <lineage>
        <taxon>Bacteria</taxon>
        <taxon>Bacillati</taxon>
        <taxon>Cyanobacteriota</taxon>
        <taxon>Cyanophyceae</taxon>
        <taxon>Leptolyngbyales</taxon>
        <taxon>Leptolyngbyaceae</taxon>
        <taxon>Leptolyngbya group</taxon>
        <taxon>Leptolyngbya</taxon>
    </lineage>
</organism>
<protein>
    <recommendedName>
        <fullName evidence="1">DUF6602 domain-containing protein</fullName>
    </recommendedName>
</protein>
<dbReference type="EMBL" id="QBMC01000008">
    <property type="protein sequence ID" value="PZO22609.1"/>
    <property type="molecule type" value="Genomic_DNA"/>
</dbReference>
<feature type="domain" description="DUF6602" evidence="1">
    <location>
        <begin position="24"/>
        <end position="127"/>
    </location>
</feature>
<reference evidence="3" key="1">
    <citation type="submission" date="2018-04" db="EMBL/GenBank/DDBJ databases">
        <authorList>
            <person name="Cornet L."/>
        </authorList>
    </citation>
    <scope>NUCLEOTIDE SEQUENCE [LARGE SCALE GENOMIC DNA]</scope>
</reference>
<sequence>MTGYSLSTVLESLHDDIQQKLSIARKSFTHPGTKGDASESVWLELLQTYLPQRYEAARAHVVDSNGRFSDQIDVVVFDRQYSPFIFRFNEQNIIPAESVYAVFEAKQSADSQQINYAMQKVSSVRQLLRTSLPIPHAGGTYPPKPLNPIYGGILAFESEWSPPMGDSLLRNLHGGDSDSQLDMGCIAAHGCFNLNKLEDAYEIYTGNKAATSFLFDLITKLQCCGTVPMIDIQAYAKWLNV</sequence>